<feature type="region of interest" description="Disordered" evidence="1">
    <location>
        <begin position="846"/>
        <end position="910"/>
    </location>
</feature>
<dbReference type="PANTHER" id="PTHR28067">
    <property type="entry name" value="DNA REPLICATION REGULATOR SLD3"/>
    <property type="match status" value="1"/>
</dbReference>
<feature type="region of interest" description="Disordered" evidence="1">
    <location>
        <begin position="460"/>
        <end position="481"/>
    </location>
</feature>
<feature type="compositionally biased region" description="Polar residues" evidence="1">
    <location>
        <begin position="863"/>
        <end position="878"/>
    </location>
</feature>
<feature type="domain" description="DNA replication regulator Sld3 C-terminal" evidence="2">
    <location>
        <begin position="285"/>
        <end position="806"/>
    </location>
</feature>
<feature type="region of interest" description="Disordered" evidence="1">
    <location>
        <begin position="790"/>
        <end position="815"/>
    </location>
</feature>
<dbReference type="InterPro" id="IPR042511">
    <property type="entry name" value="Sld3"/>
</dbReference>
<accession>A0ABR3PKX0</accession>
<feature type="region of interest" description="Disordered" evidence="1">
    <location>
        <begin position="725"/>
        <end position="747"/>
    </location>
</feature>
<evidence type="ECO:0000259" key="2">
    <source>
        <dbReference type="Pfam" id="PF08639"/>
    </source>
</evidence>
<protein>
    <recommendedName>
        <fullName evidence="2">DNA replication regulator Sld3 C-terminal domain-containing protein</fullName>
    </recommendedName>
</protein>
<dbReference type="Gene3D" id="1.20.58.2130">
    <property type="match status" value="1"/>
</dbReference>
<feature type="region of interest" description="Disordered" evidence="1">
    <location>
        <begin position="366"/>
        <end position="394"/>
    </location>
</feature>
<dbReference type="Proteomes" id="UP001562354">
    <property type="component" value="Unassembled WGS sequence"/>
</dbReference>
<feature type="compositionally biased region" description="Basic residues" evidence="1">
    <location>
        <begin position="376"/>
        <end position="389"/>
    </location>
</feature>
<gene>
    <name evidence="3" type="ORF">AAFC00_005450</name>
</gene>
<feature type="compositionally biased region" description="Acidic residues" evidence="1">
    <location>
        <begin position="891"/>
        <end position="901"/>
    </location>
</feature>
<feature type="region of interest" description="Disordered" evidence="1">
    <location>
        <begin position="1"/>
        <end position="39"/>
    </location>
</feature>
<dbReference type="InterPro" id="IPR013948">
    <property type="entry name" value="DNA_replication_reg_Sld3_C"/>
</dbReference>
<dbReference type="GeneID" id="95979149"/>
<name>A0ABR3PKX0_9PEZI</name>
<keyword evidence="4" id="KW-1185">Reference proteome</keyword>
<reference evidence="3 4" key="1">
    <citation type="submission" date="2024-07" db="EMBL/GenBank/DDBJ databases">
        <title>Draft sequence of the Neodothiora populina.</title>
        <authorList>
            <person name="Drown D.D."/>
            <person name="Schuette U.S."/>
            <person name="Buechlein A.B."/>
            <person name="Rusch D.R."/>
            <person name="Winton L.W."/>
            <person name="Adams G.A."/>
        </authorList>
    </citation>
    <scope>NUCLEOTIDE SEQUENCE [LARGE SCALE GENOMIC DNA]</scope>
    <source>
        <strain evidence="3 4">CPC 39397</strain>
    </source>
</reference>
<dbReference type="EMBL" id="JBFMKM010000004">
    <property type="protein sequence ID" value="KAL1306791.1"/>
    <property type="molecule type" value="Genomic_DNA"/>
</dbReference>
<feature type="region of interest" description="Disordered" evidence="1">
    <location>
        <begin position="217"/>
        <end position="261"/>
    </location>
</feature>
<feature type="compositionally biased region" description="Low complexity" evidence="1">
    <location>
        <begin position="559"/>
        <end position="572"/>
    </location>
</feature>
<dbReference type="Pfam" id="PF08639">
    <property type="entry name" value="Sld3_STD"/>
    <property type="match status" value="1"/>
</dbReference>
<comment type="caution">
    <text evidence="3">The sequence shown here is derived from an EMBL/GenBank/DDBJ whole genome shotgun (WGS) entry which is preliminary data.</text>
</comment>
<feature type="compositionally biased region" description="Polar residues" evidence="1">
    <location>
        <begin position="610"/>
        <end position="621"/>
    </location>
</feature>
<dbReference type="RefSeq" id="XP_069203063.1">
    <property type="nucleotide sequence ID" value="XM_069345235.1"/>
</dbReference>
<proteinExistence type="predicted"/>
<evidence type="ECO:0000313" key="4">
    <source>
        <dbReference type="Proteomes" id="UP001562354"/>
    </source>
</evidence>
<sequence length="982" mass="107004">MVILNHAPPSSPSQSQSQRLNISGDKAKSSSLSSSSGQMLRKRKYSEIAPSVLDTPLPYSESSFPRTFIITTALSSSSLSDHVEKQTFHSLLCLPRTHLPLTFLDTFSTPQRLFTSRTPLLPSGHNQAILIVHQDGEPDGPFFAVERFKGEGYVMCKICKRVTLNRLRACSSTGTSKSGENGDYIGGYMDAYGGQMEQNGRATEWWQNCLASRSVSIAPKSSSPTSLSHRLPSRKAPRLHMHPPPFSSVDKLPNTSPDDAKDDAALVVTEGPLANAEPAVTSAEDVFTRFISQYLDTLYLSRTPLAFFAKGPVSRARAAFTSAQVDSATLSDLVDFLRGMVHSSSVADKKYRDKLPEMLKGLSPRDAAIEDVSSRSKSKEKKKRKKRCKPDKYGLLPDEEEHFAKWWNGDEASAPVDETAEQSLGRRGARLRTRETFMQLVLVLEVLSLEATPEMSQAVMTAEAQSSTQPQLEDSQTAKAGKKKVKKSNDLVVLLELLLDKLSIWHSLDSVEENSKPDKVKDGSPDELRNFCVEVIIPFYLSRIPVHAANVNKKLGGPSSATAATGAATSSTNKASRTSISTKKAKKPLHRVATETAANASLGGRLPSVLSRSSTDPQALSNLIKREPSATPSLSSITSYRRDSQSSNAPQSRRPSGVQQLRAREVDFTALSAANEAKTKKRAEVEGKLRDAISTLKRPNRLAANKEIADVAEQRRLMANARARAGIQRTRSKSDDKSKNQANSQIHVAATPRDGHKIDRSIAATPHRIAAPSFTQPSYPNPVLPSSGPACIPSSAIRPPPALLEPSSPSRPCTQPHAAYAEVEEDTLVPATGRRQRVVRYELTPSKPVEMTRNDSDADQISGDDSPTNLRALSSTGGKFSMHGTKHSVDNVDDEDDDDEGLPIFQTPSKPSRTFVAQITPSRSYSSKRGDQHGSSVFSNTDFREGKGKVFCFEAGPDQSVIPNTTNIYDTLGWNDDDELSG</sequence>
<feature type="region of interest" description="Disordered" evidence="1">
    <location>
        <begin position="555"/>
        <end position="662"/>
    </location>
</feature>
<feature type="compositionally biased region" description="Polar residues" evidence="1">
    <location>
        <begin position="217"/>
        <end position="228"/>
    </location>
</feature>
<organism evidence="3 4">
    <name type="scientific">Neodothiora populina</name>
    <dbReference type="NCBI Taxonomy" id="2781224"/>
    <lineage>
        <taxon>Eukaryota</taxon>
        <taxon>Fungi</taxon>
        <taxon>Dikarya</taxon>
        <taxon>Ascomycota</taxon>
        <taxon>Pezizomycotina</taxon>
        <taxon>Dothideomycetes</taxon>
        <taxon>Dothideomycetidae</taxon>
        <taxon>Dothideales</taxon>
        <taxon>Dothioraceae</taxon>
        <taxon>Neodothiora</taxon>
    </lineage>
</organism>
<feature type="compositionally biased region" description="Polar residues" evidence="1">
    <location>
        <begin position="573"/>
        <end position="582"/>
    </location>
</feature>
<feature type="compositionally biased region" description="Polar residues" evidence="1">
    <location>
        <begin position="460"/>
        <end position="477"/>
    </location>
</feature>
<feature type="compositionally biased region" description="Polar residues" evidence="1">
    <location>
        <begin position="630"/>
        <end position="659"/>
    </location>
</feature>
<evidence type="ECO:0000313" key="3">
    <source>
        <dbReference type="EMBL" id="KAL1306791.1"/>
    </source>
</evidence>
<feature type="compositionally biased region" description="Basic residues" evidence="1">
    <location>
        <begin position="231"/>
        <end position="241"/>
    </location>
</feature>
<evidence type="ECO:0000256" key="1">
    <source>
        <dbReference type="SAM" id="MobiDB-lite"/>
    </source>
</evidence>
<dbReference type="PANTHER" id="PTHR28067:SF1">
    <property type="entry name" value="DNA REPLICATION REGULATOR SLD3"/>
    <property type="match status" value="1"/>
</dbReference>
<feature type="region of interest" description="Disordered" evidence="1">
    <location>
        <begin position="921"/>
        <end position="940"/>
    </location>
</feature>